<dbReference type="GO" id="GO:0005886">
    <property type="term" value="C:plasma membrane"/>
    <property type="evidence" value="ECO:0007669"/>
    <property type="project" value="UniProtKB-SubCell"/>
</dbReference>
<dbReference type="InterPro" id="IPR051163">
    <property type="entry name" value="Sodium:Solute_Symporter_SSF"/>
</dbReference>
<dbReference type="EMBL" id="CP053452">
    <property type="protein sequence ID" value="QJW94060.1"/>
    <property type="molecule type" value="Genomic_DNA"/>
</dbReference>
<feature type="transmembrane region" description="Helical" evidence="12">
    <location>
        <begin position="232"/>
        <end position="251"/>
    </location>
</feature>
<evidence type="ECO:0000256" key="7">
    <source>
        <dbReference type="ARBA" id="ARBA00023053"/>
    </source>
</evidence>
<dbReference type="AlphaFoldDB" id="A0A6M5YL39"/>
<feature type="transmembrane region" description="Helical" evidence="12">
    <location>
        <begin position="150"/>
        <end position="171"/>
    </location>
</feature>
<evidence type="ECO:0000256" key="4">
    <source>
        <dbReference type="ARBA" id="ARBA00022475"/>
    </source>
</evidence>
<dbReference type="InterPro" id="IPR038377">
    <property type="entry name" value="Na/Glc_symporter_sf"/>
</dbReference>
<feature type="transmembrane region" description="Helical" evidence="12">
    <location>
        <begin position="183"/>
        <end position="204"/>
    </location>
</feature>
<dbReference type="GO" id="GO:0015293">
    <property type="term" value="F:symporter activity"/>
    <property type="evidence" value="ECO:0007669"/>
    <property type="project" value="TreeGrafter"/>
</dbReference>
<keyword evidence="3" id="KW-0813">Transport</keyword>
<protein>
    <submittedName>
        <fullName evidence="13">Sodium/solute symporter</fullName>
    </submittedName>
</protein>
<feature type="transmembrane region" description="Helical" evidence="12">
    <location>
        <begin position="408"/>
        <end position="425"/>
    </location>
</feature>
<evidence type="ECO:0000256" key="10">
    <source>
        <dbReference type="ARBA" id="ARBA00023201"/>
    </source>
</evidence>
<keyword evidence="8" id="KW-0406">Ion transport</keyword>
<feature type="transmembrane region" description="Helical" evidence="12">
    <location>
        <begin position="319"/>
        <end position="341"/>
    </location>
</feature>
<keyword evidence="6 12" id="KW-1133">Transmembrane helix</keyword>
<evidence type="ECO:0000256" key="8">
    <source>
        <dbReference type="ARBA" id="ARBA00023065"/>
    </source>
</evidence>
<reference evidence="14" key="1">
    <citation type="submission" date="2020-05" db="EMBL/GenBank/DDBJ databases">
        <title>Frigoriglobus tundricola gen. nov., sp. nov., a psychrotolerant cellulolytic planctomycete of the family Gemmataceae with two divergent copies of 16S rRNA gene.</title>
        <authorList>
            <person name="Kulichevskaya I.S."/>
            <person name="Ivanova A.A."/>
            <person name="Naumoff D.G."/>
            <person name="Beletsky A.V."/>
            <person name="Rijpstra W.I.C."/>
            <person name="Sinninghe Damste J.S."/>
            <person name="Mardanov A.V."/>
            <person name="Ravin N.V."/>
            <person name="Dedysh S.N."/>
        </authorList>
    </citation>
    <scope>NUCLEOTIDE SEQUENCE [LARGE SCALE GENOMIC DNA]</scope>
    <source>
        <strain evidence="14">PL17</strain>
    </source>
</reference>
<dbReference type="GO" id="GO:0006814">
    <property type="term" value="P:sodium ion transport"/>
    <property type="evidence" value="ECO:0007669"/>
    <property type="project" value="UniProtKB-KW"/>
</dbReference>
<evidence type="ECO:0000256" key="2">
    <source>
        <dbReference type="ARBA" id="ARBA00006434"/>
    </source>
</evidence>
<evidence type="ECO:0000256" key="5">
    <source>
        <dbReference type="ARBA" id="ARBA00022692"/>
    </source>
</evidence>
<keyword evidence="10" id="KW-0739">Sodium transport</keyword>
<feature type="transmembrane region" description="Helical" evidence="12">
    <location>
        <begin position="46"/>
        <end position="65"/>
    </location>
</feature>
<dbReference type="RefSeq" id="WP_171470140.1">
    <property type="nucleotide sequence ID" value="NZ_CP053452.2"/>
</dbReference>
<keyword evidence="14" id="KW-1185">Reference proteome</keyword>
<feature type="transmembrane region" description="Helical" evidence="12">
    <location>
        <begin position="7"/>
        <end position="26"/>
    </location>
</feature>
<dbReference type="PANTHER" id="PTHR42985:SF47">
    <property type="entry name" value="INTEGRAL MEMBRANE TRANSPORT PROTEIN"/>
    <property type="match status" value="1"/>
</dbReference>
<evidence type="ECO:0000256" key="3">
    <source>
        <dbReference type="ARBA" id="ARBA00022448"/>
    </source>
</evidence>
<comment type="subcellular location">
    <subcellularLocation>
        <location evidence="1">Cell membrane</location>
        <topology evidence="1">Multi-pass membrane protein</topology>
    </subcellularLocation>
</comment>
<keyword evidence="5 12" id="KW-0812">Transmembrane</keyword>
<dbReference type="KEGG" id="ftj:FTUN_1579"/>
<dbReference type="Proteomes" id="UP000503447">
    <property type="component" value="Chromosome"/>
</dbReference>
<feature type="transmembrane region" description="Helical" evidence="12">
    <location>
        <begin position="475"/>
        <end position="499"/>
    </location>
</feature>
<gene>
    <name evidence="13" type="ORF">FTUN_1579</name>
</gene>
<comment type="similarity">
    <text evidence="2 11">Belongs to the sodium:solute symporter (SSF) (TC 2.A.21) family.</text>
</comment>
<evidence type="ECO:0000313" key="14">
    <source>
        <dbReference type="Proteomes" id="UP000503447"/>
    </source>
</evidence>
<dbReference type="NCBIfam" id="TIGR00813">
    <property type="entry name" value="sss"/>
    <property type="match status" value="1"/>
</dbReference>
<evidence type="ECO:0000256" key="1">
    <source>
        <dbReference type="ARBA" id="ARBA00004651"/>
    </source>
</evidence>
<dbReference type="InterPro" id="IPR001734">
    <property type="entry name" value="Na/solute_symporter"/>
</dbReference>
<evidence type="ECO:0000256" key="9">
    <source>
        <dbReference type="ARBA" id="ARBA00023136"/>
    </source>
</evidence>
<feature type="transmembrane region" description="Helical" evidence="12">
    <location>
        <begin position="375"/>
        <end position="396"/>
    </location>
</feature>
<keyword evidence="9 12" id="KW-0472">Membrane</keyword>
<dbReference type="Pfam" id="PF00474">
    <property type="entry name" value="SSF"/>
    <property type="match status" value="1"/>
</dbReference>
<evidence type="ECO:0000256" key="11">
    <source>
        <dbReference type="RuleBase" id="RU362091"/>
    </source>
</evidence>
<evidence type="ECO:0000256" key="12">
    <source>
        <dbReference type="SAM" id="Phobius"/>
    </source>
</evidence>
<keyword evidence="4" id="KW-1003">Cell membrane</keyword>
<dbReference type="PANTHER" id="PTHR42985">
    <property type="entry name" value="SODIUM-COUPLED MONOCARBOXYLATE TRANSPORTER"/>
    <property type="match status" value="1"/>
</dbReference>
<dbReference type="PROSITE" id="PS50283">
    <property type="entry name" value="NA_SOLUT_SYMP_3"/>
    <property type="match status" value="1"/>
</dbReference>
<sequence>MPQLSPLDLAIVVVYVLGMTLLGVWFTRAQKDLRTYFVGGRDVGWFMVLVSIVATETSAVTFLSVPGVAYNPKGGNFTFLQLSFGYIVGRCLVAWFLLPQYMRGDLFSGYQVLRERFSPAVQRVASGLFLITRTVADGLRIFLTALLLKYVGWSMEVAIGVVGAVTIVYTYLGGMKAVIWTDLIQFVIKIAGAALAFVFVLRLLPGGWDQFLAEGEAAGKFRLIDASWNAPVAYTLWAGLIGGAVFSMASHGADQLMVQRYLCAKSLRAARLALVLSGVAVLAQFVLFLAVGVGMYLLANAGLFPEAALAERTDEVFPLFIIKKLPTGVVGVLVAAVLAAAMSTLSSSLNSSANALVTDFYRPLRPDHTERQYVLLSRVMTAVWGVAQMAVAYAAYRSGSTDSVVNRVLAVAGATFGLVLGLFILGSLRKPVQSRAALVGLVCGFLAVLALWLPSTGLTADGPAWVPDVYRKPVLAWPWFAPVGTATTVLVALLINLTFRAARPLHSPHTFQKIR</sequence>
<dbReference type="CDD" id="cd11493">
    <property type="entry name" value="SLC5sbd_NIS-like_u1"/>
    <property type="match status" value="1"/>
</dbReference>
<feature type="transmembrane region" description="Helical" evidence="12">
    <location>
        <begin position="437"/>
        <end position="455"/>
    </location>
</feature>
<feature type="transmembrane region" description="Helical" evidence="12">
    <location>
        <begin position="77"/>
        <end position="98"/>
    </location>
</feature>
<feature type="transmembrane region" description="Helical" evidence="12">
    <location>
        <begin position="272"/>
        <end position="299"/>
    </location>
</feature>
<organism evidence="13 14">
    <name type="scientific">Frigoriglobus tundricola</name>
    <dbReference type="NCBI Taxonomy" id="2774151"/>
    <lineage>
        <taxon>Bacteria</taxon>
        <taxon>Pseudomonadati</taxon>
        <taxon>Planctomycetota</taxon>
        <taxon>Planctomycetia</taxon>
        <taxon>Gemmatales</taxon>
        <taxon>Gemmataceae</taxon>
        <taxon>Frigoriglobus</taxon>
    </lineage>
</organism>
<accession>A0A6M5YL39</accession>
<evidence type="ECO:0000256" key="6">
    <source>
        <dbReference type="ARBA" id="ARBA00022989"/>
    </source>
</evidence>
<name>A0A6M5YL39_9BACT</name>
<keyword evidence="7" id="KW-0915">Sodium</keyword>
<dbReference type="Gene3D" id="1.20.1730.10">
    <property type="entry name" value="Sodium/glucose cotransporter"/>
    <property type="match status" value="1"/>
</dbReference>
<evidence type="ECO:0000313" key="13">
    <source>
        <dbReference type="EMBL" id="QJW94060.1"/>
    </source>
</evidence>
<proteinExistence type="inferred from homology"/>